<organism evidence="1 2">
    <name type="scientific">Channa striata</name>
    <name type="common">Snakehead murrel</name>
    <name type="synonym">Ophicephalus striatus</name>
    <dbReference type="NCBI Taxonomy" id="64152"/>
    <lineage>
        <taxon>Eukaryota</taxon>
        <taxon>Metazoa</taxon>
        <taxon>Chordata</taxon>
        <taxon>Craniata</taxon>
        <taxon>Vertebrata</taxon>
        <taxon>Euteleostomi</taxon>
        <taxon>Actinopterygii</taxon>
        <taxon>Neopterygii</taxon>
        <taxon>Teleostei</taxon>
        <taxon>Neoteleostei</taxon>
        <taxon>Acanthomorphata</taxon>
        <taxon>Anabantaria</taxon>
        <taxon>Anabantiformes</taxon>
        <taxon>Channoidei</taxon>
        <taxon>Channidae</taxon>
        <taxon>Channa</taxon>
    </lineage>
</organism>
<gene>
    <name evidence="1" type="ORF">Q5P01_000538</name>
</gene>
<protein>
    <submittedName>
        <fullName evidence="1">Uncharacterized protein</fullName>
    </submittedName>
</protein>
<proteinExistence type="predicted"/>
<dbReference type="Proteomes" id="UP001187415">
    <property type="component" value="Unassembled WGS sequence"/>
</dbReference>
<reference evidence="1" key="1">
    <citation type="submission" date="2023-07" db="EMBL/GenBank/DDBJ databases">
        <title>Chromosome-level Genome Assembly of Striped Snakehead (Channa striata).</title>
        <authorList>
            <person name="Liu H."/>
        </authorList>
    </citation>
    <scope>NUCLEOTIDE SEQUENCE</scope>
    <source>
        <strain evidence="1">Gz</strain>
        <tissue evidence="1">Muscle</tissue>
    </source>
</reference>
<evidence type="ECO:0000313" key="2">
    <source>
        <dbReference type="Proteomes" id="UP001187415"/>
    </source>
</evidence>
<keyword evidence="2" id="KW-1185">Reference proteome</keyword>
<sequence length="140" mass="15636">MGGVADSLLRRALCGGDQSEASRDAGPAALHALHLSPICAGLKVAAFPSRPIRGRRRRYVPQRVRQGLPLSCARARRLYAKWTWWPDMVTNTVALLELKTRNNGVLGGATLWRYNTQLWLTWTMFSLHVPGAAERSARTW</sequence>
<dbReference type="AlphaFoldDB" id="A0AA88IID4"/>
<dbReference type="EMBL" id="JAUPFM010000050">
    <property type="protein sequence ID" value="KAK2814410.1"/>
    <property type="molecule type" value="Genomic_DNA"/>
</dbReference>
<evidence type="ECO:0000313" key="1">
    <source>
        <dbReference type="EMBL" id="KAK2814410.1"/>
    </source>
</evidence>
<name>A0AA88IID4_CHASR</name>
<accession>A0AA88IID4</accession>
<comment type="caution">
    <text evidence="1">The sequence shown here is derived from an EMBL/GenBank/DDBJ whole genome shotgun (WGS) entry which is preliminary data.</text>
</comment>